<evidence type="ECO:0000313" key="1">
    <source>
        <dbReference type="EMBL" id="NMO22908.1"/>
    </source>
</evidence>
<reference evidence="1 2" key="1">
    <citation type="submission" date="2020-04" db="EMBL/GenBank/DDBJ databases">
        <title>Draft genome of Pyxidicoccus fallax type strain.</title>
        <authorList>
            <person name="Whitworth D.E."/>
        </authorList>
    </citation>
    <scope>NUCLEOTIDE SEQUENCE [LARGE SCALE GENOMIC DNA]</scope>
    <source>
        <strain evidence="1 2">DSM 14698</strain>
    </source>
</reference>
<evidence type="ECO:0008006" key="3">
    <source>
        <dbReference type="Google" id="ProtNLM"/>
    </source>
</evidence>
<proteinExistence type="predicted"/>
<name>A0A848LXL4_9BACT</name>
<sequence>MTTRRWLLGAAVALALTGCASNPKKTLLERTGSYVVYDLPAQQVMDAAEAELGARGYSLLPSTDPLFLHTPWKVRGNHDVFTAWSRRYIEGRVRPDGRLVLRAYKVDANVHARTQLLPGFQSSDGVTPEDEPNTTPTEMLAVEPVLGRYSTRPVIRRDLELEWAILERLNPEFAGRVKTQVDVYLAEGAPARNAR</sequence>
<protein>
    <recommendedName>
        <fullName evidence="3">Lipoprotein</fullName>
    </recommendedName>
</protein>
<keyword evidence="2" id="KW-1185">Reference proteome</keyword>
<dbReference type="Proteomes" id="UP000518300">
    <property type="component" value="Unassembled WGS sequence"/>
</dbReference>
<dbReference type="RefSeq" id="WP_169352027.1">
    <property type="nucleotide sequence ID" value="NZ_JABBJJ010000492.1"/>
</dbReference>
<dbReference type="PROSITE" id="PS51257">
    <property type="entry name" value="PROKAR_LIPOPROTEIN"/>
    <property type="match status" value="1"/>
</dbReference>
<accession>A0A848LXL4</accession>
<organism evidence="1 2">
    <name type="scientific">Pyxidicoccus fallax</name>
    <dbReference type="NCBI Taxonomy" id="394095"/>
    <lineage>
        <taxon>Bacteria</taxon>
        <taxon>Pseudomonadati</taxon>
        <taxon>Myxococcota</taxon>
        <taxon>Myxococcia</taxon>
        <taxon>Myxococcales</taxon>
        <taxon>Cystobacterineae</taxon>
        <taxon>Myxococcaceae</taxon>
        <taxon>Pyxidicoccus</taxon>
    </lineage>
</organism>
<gene>
    <name evidence="1" type="ORF">HG543_49830</name>
</gene>
<evidence type="ECO:0000313" key="2">
    <source>
        <dbReference type="Proteomes" id="UP000518300"/>
    </source>
</evidence>
<dbReference type="AlphaFoldDB" id="A0A848LXL4"/>
<dbReference type="EMBL" id="JABBJJ010000492">
    <property type="protein sequence ID" value="NMO22908.1"/>
    <property type="molecule type" value="Genomic_DNA"/>
</dbReference>
<comment type="caution">
    <text evidence="1">The sequence shown here is derived from an EMBL/GenBank/DDBJ whole genome shotgun (WGS) entry which is preliminary data.</text>
</comment>